<protein>
    <submittedName>
        <fullName evidence="1">Uncharacterized protein</fullName>
    </submittedName>
</protein>
<dbReference type="AlphaFoldDB" id="T0JIH8"/>
<gene>
    <name evidence="1" type="ORF">CGLO_18187</name>
</gene>
<organism evidence="1 2">
    <name type="scientific">Colletotrichum gloeosporioides (strain Cg-14)</name>
    <name type="common">Anthracnose fungus</name>
    <name type="synonym">Glomerella cingulata</name>
    <dbReference type="NCBI Taxonomy" id="1237896"/>
    <lineage>
        <taxon>Eukaryota</taxon>
        <taxon>Fungi</taxon>
        <taxon>Dikarya</taxon>
        <taxon>Ascomycota</taxon>
        <taxon>Pezizomycotina</taxon>
        <taxon>Sordariomycetes</taxon>
        <taxon>Hypocreomycetidae</taxon>
        <taxon>Glomerellales</taxon>
        <taxon>Glomerellaceae</taxon>
        <taxon>Colletotrichum</taxon>
        <taxon>Colletotrichum gloeosporioides species complex</taxon>
    </lineage>
</organism>
<proteinExistence type="predicted"/>
<comment type="caution">
    <text evidence="1">The sequence shown here is derived from an EMBL/GenBank/DDBJ whole genome shotgun (WGS) entry which is preliminary data.</text>
</comment>
<dbReference type="Proteomes" id="UP000015530">
    <property type="component" value="Unassembled WGS sequence"/>
</dbReference>
<accession>T0JIH8</accession>
<evidence type="ECO:0000313" key="1">
    <source>
        <dbReference type="EMBL" id="EQB43192.1"/>
    </source>
</evidence>
<dbReference type="HOGENOM" id="CLU_3419411_0_0_1"/>
<sequence>MSENGDTEKSIVIVFQEKNIIKISS</sequence>
<dbReference type="EMBL" id="AMYD01004417">
    <property type="protein sequence ID" value="EQB43192.1"/>
    <property type="molecule type" value="Genomic_DNA"/>
</dbReference>
<reference evidence="2" key="1">
    <citation type="journal article" date="2013" name="Mol. Plant Microbe Interact.">
        <title>Global aspects of pacC regulation of pathogenicity genes in Colletotrichum gloeosporioides as revealed by transcriptome analysis.</title>
        <authorList>
            <person name="Alkan N."/>
            <person name="Meng X."/>
            <person name="Friedlander G."/>
            <person name="Reuveni E."/>
            <person name="Sukno S."/>
            <person name="Sherman A."/>
            <person name="Thon M."/>
            <person name="Fluhr R."/>
            <person name="Prusky D."/>
        </authorList>
    </citation>
    <scope>NUCLEOTIDE SEQUENCE [LARGE SCALE GENOMIC DNA]</scope>
    <source>
        <strain evidence="2">Cg-14</strain>
    </source>
</reference>
<name>T0JIH8_COLGC</name>
<evidence type="ECO:0000313" key="2">
    <source>
        <dbReference type="Proteomes" id="UP000015530"/>
    </source>
</evidence>